<keyword evidence="2" id="KW-1185">Reference proteome</keyword>
<evidence type="ECO:0000313" key="1">
    <source>
        <dbReference type="EMBL" id="CAP79546.1"/>
    </source>
</evidence>
<evidence type="ECO:0000313" key="2">
    <source>
        <dbReference type="Proteomes" id="UP000000724"/>
    </source>
</evidence>
<dbReference type="BioCyc" id="PCHR:PC23G00520-MONOMER"/>
<protein>
    <submittedName>
        <fullName evidence="1">Pc23g00520 protein</fullName>
    </submittedName>
</protein>
<dbReference type="InterPro" id="IPR012349">
    <property type="entry name" value="Split_barrel_FMN-bd"/>
</dbReference>
<dbReference type="OrthoDB" id="2101473at2759"/>
<organism evidence="1 2">
    <name type="scientific">Penicillium rubens (strain ATCC 28089 / DSM 1075 / NRRL 1951 / Wisconsin 54-1255)</name>
    <name type="common">Penicillium chrysogenum</name>
    <dbReference type="NCBI Taxonomy" id="500485"/>
    <lineage>
        <taxon>Eukaryota</taxon>
        <taxon>Fungi</taxon>
        <taxon>Dikarya</taxon>
        <taxon>Ascomycota</taxon>
        <taxon>Pezizomycotina</taxon>
        <taxon>Eurotiomycetes</taxon>
        <taxon>Eurotiomycetidae</taxon>
        <taxon>Eurotiales</taxon>
        <taxon>Aspergillaceae</taxon>
        <taxon>Penicillium</taxon>
        <taxon>Penicillium chrysogenum species complex</taxon>
    </lineage>
</organism>
<gene>
    <name evidence="1" type="ORF">Pc23g00520</name>
    <name evidence="1" type="ORF">PCH_Pc23g00520</name>
</gene>
<dbReference type="VEuPathDB" id="FungiDB:PCH_Pc23g00520"/>
<name>B6HWA3_PENRW</name>
<accession>B6HWA3</accession>
<dbReference type="HOGENOM" id="CLU_2644750_0_0_1"/>
<proteinExistence type="predicted"/>
<dbReference type="Proteomes" id="UP000000724">
    <property type="component" value="Contig Pc00c23"/>
</dbReference>
<dbReference type="Gene3D" id="2.30.110.10">
    <property type="entry name" value="Electron Transport, Fmn-binding Protein, Chain A"/>
    <property type="match status" value="1"/>
</dbReference>
<sequence>VEMLKKNIIGIEIRVGRLQVKIKVIQEMGKGDREGVVKRFEALGTEVGEGVAGQSEVVDWDAIHGGSNPLSTVSQTF</sequence>
<reference evidence="1 2" key="1">
    <citation type="journal article" date="2008" name="Nat. Biotechnol.">
        <title>Genome sequencing and analysis of the filamentous fungus Penicillium chrysogenum.</title>
        <authorList>
            <person name="van den Berg M.A."/>
            <person name="Albang R."/>
            <person name="Albermann K."/>
            <person name="Badger J.H."/>
            <person name="Daran J.-M."/>
            <person name="Driessen A.J.M."/>
            <person name="Garcia-Estrada C."/>
            <person name="Fedorova N.D."/>
            <person name="Harris D.M."/>
            <person name="Heijne W.H.M."/>
            <person name="Joardar V.S."/>
            <person name="Kiel J.A.K.W."/>
            <person name="Kovalchuk A."/>
            <person name="Martin J.F."/>
            <person name="Nierman W.C."/>
            <person name="Nijland J.G."/>
            <person name="Pronk J.T."/>
            <person name="Roubos J.A."/>
            <person name="van der Klei I.J."/>
            <person name="van Peij N.N.M.E."/>
            <person name="Veenhuis M."/>
            <person name="von Doehren H."/>
            <person name="Wagner C."/>
            <person name="Wortman J.R."/>
            <person name="Bovenberg R.A.L."/>
        </authorList>
    </citation>
    <scope>NUCLEOTIDE SEQUENCE [LARGE SCALE GENOMIC DNA]</scope>
    <source>
        <strain evidence="2">ATCC 28089 / DSM 1075 / NRRL 1951 / Wisconsin 54-1255</strain>
    </source>
</reference>
<dbReference type="EMBL" id="AM920438">
    <property type="protein sequence ID" value="CAP79546.1"/>
    <property type="molecule type" value="Genomic_DNA"/>
</dbReference>
<dbReference type="OMA" id="DWDAIHG"/>
<dbReference type="AlphaFoldDB" id="B6HWA3"/>